<keyword evidence="4" id="KW-1185">Reference proteome</keyword>
<reference evidence="3 4" key="1">
    <citation type="submission" date="2020-08" db="EMBL/GenBank/DDBJ databases">
        <title>Genomic Encyclopedia of Type Strains, Phase IV (KMG-IV): sequencing the most valuable type-strain genomes for metagenomic binning, comparative biology and taxonomic classification.</title>
        <authorList>
            <person name="Goeker M."/>
        </authorList>
    </citation>
    <scope>NUCLEOTIDE SEQUENCE [LARGE SCALE GENOMIC DNA]</scope>
    <source>
        <strain evidence="3 4">DSM 29781</strain>
    </source>
</reference>
<dbReference type="RefSeq" id="WP_345122042.1">
    <property type="nucleotide sequence ID" value="NZ_BAABEW010000025.1"/>
</dbReference>
<dbReference type="InterPro" id="IPR011991">
    <property type="entry name" value="ArsR-like_HTH"/>
</dbReference>
<dbReference type="InterPro" id="IPR036388">
    <property type="entry name" value="WH-like_DNA-bd_sf"/>
</dbReference>
<dbReference type="EMBL" id="JACHGB010000004">
    <property type="protein sequence ID" value="MBB5272354.1"/>
    <property type="molecule type" value="Genomic_DNA"/>
</dbReference>
<dbReference type="PANTHER" id="PTHR33164:SF43">
    <property type="entry name" value="HTH-TYPE TRANSCRIPTIONAL REPRESSOR YETL"/>
    <property type="match status" value="1"/>
</dbReference>
<dbReference type="SUPFAM" id="SSF46785">
    <property type="entry name" value="Winged helix' DNA-binding domain"/>
    <property type="match status" value="1"/>
</dbReference>
<dbReference type="GO" id="GO:0003677">
    <property type="term" value="F:DNA binding"/>
    <property type="evidence" value="ECO:0007669"/>
    <property type="project" value="UniProtKB-KW"/>
</dbReference>
<dbReference type="Gene3D" id="1.10.10.10">
    <property type="entry name" value="Winged helix-like DNA-binding domain superfamily/Winged helix DNA-binding domain"/>
    <property type="match status" value="1"/>
</dbReference>
<gene>
    <name evidence="3" type="ORF">HNQ70_002368</name>
</gene>
<dbReference type="AlphaFoldDB" id="A0A7W8M9R3"/>
<dbReference type="InterPro" id="IPR039422">
    <property type="entry name" value="MarR/SlyA-like"/>
</dbReference>
<dbReference type="Pfam" id="PF12802">
    <property type="entry name" value="MarR_2"/>
    <property type="match status" value="1"/>
</dbReference>
<dbReference type="CDD" id="cd00090">
    <property type="entry name" value="HTH_ARSR"/>
    <property type="match status" value="1"/>
</dbReference>
<accession>A0A7W8M9R3</accession>
<dbReference type="PROSITE" id="PS50995">
    <property type="entry name" value="HTH_MARR_2"/>
    <property type="match status" value="1"/>
</dbReference>
<evidence type="ECO:0000256" key="1">
    <source>
        <dbReference type="SAM" id="MobiDB-lite"/>
    </source>
</evidence>
<dbReference type="GO" id="GO:0003700">
    <property type="term" value="F:DNA-binding transcription factor activity"/>
    <property type="evidence" value="ECO:0007669"/>
    <property type="project" value="InterPro"/>
</dbReference>
<evidence type="ECO:0000259" key="2">
    <source>
        <dbReference type="PROSITE" id="PS50995"/>
    </source>
</evidence>
<evidence type="ECO:0000313" key="3">
    <source>
        <dbReference type="EMBL" id="MBB5272354.1"/>
    </source>
</evidence>
<protein>
    <submittedName>
        <fullName evidence="3">DNA-binding MarR family transcriptional regulator</fullName>
    </submittedName>
</protein>
<feature type="region of interest" description="Disordered" evidence="1">
    <location>
        <begin position="1"/>
        <end position="22"/>
    </location>
</feature>
<keyword evidence="3" id="KW-0238">DNA-binding</keyword>
<sequence length="159" mass="17839">MNPARSHDYEAGPARPDEERGPATANLKQLLLARNDWFAREIMNSVRLSSDFAFLTPAQSRLLALMAGKPMSMAELARRLAISRQAVHKTVAELARRGILELRDDPERGNSKLVFYTEAGRELNRAGARMIERVEERIAGQIGRKGLAQLKQLLSSDWD</sequence>
<feature type="compositionally biased region" description="Basic and acidic residues" evidence="1">
    <location>
        <begin position="1"/>
        <end position="21"/>
    </location>
</feature>
<evidence type="ECO:0000313" key="4">
    <source>
        <dbReference type="Proteomes" id="UP000532440"/>
    </source>
</evidence>
<dbReference type="Proteomes" id="UP000532440">
    <property type="component" value="Unassembled WGS sequence"/>
</dbReference>
<dbReference type="InterPro" id="IPR036390">
    <property type="entry name" value="WH_DNA-bd_sf"/>
</dbReference>
<name>A0A7W8M9R3_9BURK</name>
<dbReference type="InterPro" id="IPR000835">
    <property type="entry name" value="HTH_MarR-typ"/>
</dbReference>
<dbReference type="PANTHER" id="PTHR33164">
    <property type="entry name" value="TRANSCRIPTIONAL REGULATOR, MARR FAMILY"/>
    <property type="match status" value="1"/>
</dbReference>
<dbReference type="GO" id="GO:0006950">
    <property type="term" value="P:response to stress"/>
    <property type="evidence" value="ECO:0007669"/>
    <property type="project" value="TreeGrafter"/>
</dbReference>
<proteinExistence type="predicted"/>
<feature type="domain" description="HTH marR-type" evidence="2">
    <location>
        <begin position="20"/>
        <end position="159"/>
    </location>
</feature>
<comment type="caution">
    <text evidence="3">The sequence shown here is derived from an EMBL/GenBank/DDBJ whole genome shotgun (WGS) entry which is preliminary data.</text>
</comment>
<organism evidence="3 4">
    <name type="scientific">Quisquiliibacterium transsilvanicum</name>
    <dbReference type="NCBI Taxonomy" id="1549638"/>
    <lineage>
        <taxon>Bacteria</taxon>
        <taxon>Pseudomonadati</taxon>
        <taxon>Pseudomonadota</taxon>
        <taxon>Betaproteobacteria</taxon>
        <taxon>Burkholderiales</taxon>
        <taxon>Burkholderiaceae</taxon>
        <taxon>Quisquiliibacterium</taxon>
    </lineage>
</organism>